<name>A0A556MQF1_9FLAO</name>
<dbReference type="AlphaFoldDB" id="A0A556MQF1"/>
<comment type="caution">
    <text evidence="2">The sequence shown here is derived from an EMBL/GenBank/DDBJ whole genome shotgun (WGS) entry which is preliminary data.</text>
</comment>
<evidence type="ECO:0000313" key="2">
    <source>
        <dbReference type="EMBL" id="TSJ41979.1"/>
    </source>
</evidence>
<accession>A0A556MQF1</accession>
<evidence type="ECO:0000313" key="3">
    <source>
        <dbReference type="Proteomes" id="UP000316008"/>
    </source>
</evidence>
<gene>
    <name evidence="2" type="ORF">FO442_12880</name>
</gene>
<proteinExistence type="predicted"/>
<dbReference type="RefSeq" id="WP_144333610.1">
    <property type="nucleotide sequence ID" value="NZ_VLPL01000006.1"/>
</dbReference>
<organism evidence="2 3">
    <name type="scientific">Fluviicola chungangensis</name>
    <dbReference type="NCBI Taxonomy" id="2597671"/>
    <lineage>
        <taxon>Bacteria</taxon>
        <taxon>Pseudomonadati</taxon>
        <taxon>Bacteroidota</taxon>
        <taxon>Flavobacteriia</taxon>
        <taxon>Flavobacteriales</taxon>
        <taxon>Crocinitomicaceae</taxon>
        <taxon>Fluviicola</taxon>
    </lineage>
</organism>
<dbReference type="OrthoDB" id="678065at2"/>
<keyword evidence="1" id="KW-1133">Transmembrane helix</keyword>
<feature type="transmembrane region" description="Helical" evidence="1">
    <location>
        <begin position="50"/>
        <end position="72"/>
    </location>
</feature>
<keyword evidence="1" id="KW-0472">Membrane</keyword>
<dbReference type="EMBL" id="VLPL01000006">
    <property type="protein sequence ID" value="TSJ41979.1"/>
    <property type="molecule type" value="Genomic_DNA"/>
</dbReference>
<keyword evidence="1" id="KW-0812">Transmembrane</keyword>
<feature type="transmembrane region" description="Helical" evidence="1">
    <location>
        <begin position="93"/>
        <end position="120"/>
    </location>
</feature>
<keyword evidence="3" id="KW-1185">Reference proteome</keyword>
<evidence type="ECO:0000256" key="1">
    <source>
        <dbReference type="SAM" id="Phobius"/>
    </source>
</evidence>
<protein>
    <submittedName>
        <fullName evidence="2">Uncharacterized protein</fullName>
    </submittedName>
</protein>
<dbReference type="Proteomes" id="UP000316008">
    <property type="component" value="Unassembled WGS sequence"/>
</dbReference>
<sequence>MTHFKTILLCLFGAIAFGIVHDLVTANICVEYFTIAHPKIIGSEDPVYLALVWGVLATWWVGLILGLLMVFFNRLGKHKEVPFSIIRRNVIRLLLIMMITSLAAGLIGFILAKAGVIYLVGEFAESISPHKHNAFLAVGWAHVSSYIIGFIGGIVTCVKIWMRRTRKI</sequence>
<reference evidence="2 3" key="1">
    <citation type="submission" date="2019-07" db="EMBL/GenBank/DDBJ databases">
        <authorList>
            <person name="Huq M.A."/>
        </authorList>
    </citation>
    <scope>NUCLEOTIDE SEQUENCE [LARGE SCALE GENOMIC DNA]</scope>
    <source>
        <strain evidence="2 3">MAH-3</strain>
    </source>
</reference>
<feature type="transmembrane region" description="Helical" evidence="1">
    <location>
        <begin position="140"/>
        <end position="162"/>
    </location>
</feature>